<dbReference type="RefSeq" id="WP_343932730.1">
    <property type="nucleotide sequence ID" value="NZ_BAAABU010000002.1"/>
</dbReference>
<dbReference type="SFLD" id="SFLDG01066">
    <property type="entry name" value="organic_radical-activating_enz"/>
    <property type="match status" value="1"/>
</dbReference>
<dbReference type="PANTHER" id="PTHR30352:SF2">
    <property type="entry name" value="ANAEROBIC RIBONUCLEOSIDE-TRIPHOSPHATE REDUCTASE-ACTIVATING PROTEIN"/>
    <property type="match status" value="1"/>
</dbReference>
<organism evidence="7 8">
    <name type="scientific">Saccharothrix mutabilis subsp. mutabilis</name>
    <dbReference type="NCBI Taxonomy" id="66855"/>
    <lineage>
        <taxon>Bacteria</taxon>
        <taxon>Bacillati</taxon>
        <taxon>Actinomycetota</taxon>
        <taxon>Actinomycetes</taxon>
        <taxon>Pseudonocardiales</taxon>
        <taxon>Pseudonocardiaceae</taxon>
        <taxon>Saccharothrix</taxon>
    </lineage>
</organism>
<keyword evidence="3" id="KW-0949">S-adenosyl-L-methionine</keyword>
<evidence type="ECO:0000256" key="4">
    <source>
        <dbReference type="ARBA" id="ARBA00022723"/>
    </source>
</evidence>
<evidence type="ECO:0000256" key="3">
    <source>
        <dbReference type="ARBA" id="ARBA00022691"/>
    </source>
</evidence>
<keyword evidence="2" id="KW-0004">4Fe-4S</keyword>
<dbReference type="InterPro" id="IPR058240">
    <property type="entry name" value="rSAM_sf"/>
</dbReference>
<accession>A0ABN0TAL2</accession>
<protein>
    <submittedName>
        <fullName evidence="7">4Fe-4S cluster-binding domain-containing protein</fullName>
    </submittedName>
</protein>
<dbReference type="InterPro" id="IPR012837">
    <property type="entry name" value="NrdG"/>
</dbReference>
<keyword evidence="8" id="KW-1185">Reference proteome</keyword>
<evidence type="ECO:0000256" key="1">
    <source>
        <dbReference type="ARBA" id="ARBA00001966"/>
    </source>
</evidence>
<comment type="cofactor">
    <cofactor evidence="1">
        <name>[4Fe-4S] cluster</name>
        <dbReference type="ChEBI" id="CHEBI:49883"/>
    </cofactor>
</comment>
<keyword evidence="6" id="KW-0411">Iron-sulfur</keyword>
<dbReference type="SFLD" id="SFLDS00029">
    <property type="entry name" value="Radical_SAM"/>
    <property type="match status" value="1"/>
</dbReference>
<dbReference type="InterPro" id="IPR013785">
    <property type="entry name" value="Aldolase_TIM"/>
</dbReference>
<dbReference type="Pfam" id="PF13353">
    <property type="entry name" value="Fer4_12"/>
    <property type="match status" value="1"/>
</dbReference>
<evidence type="ECO:0000313" key="8">
    <source>
        <dbReference type="Proteomes" id="UP001500416"/>
    </source>
</evidence>
<proteinExistence type="predicted"/>
<dbReference type="InterPro" id="IPR034457">
    <property type="entry name" value="Organic_radical-activating"/>
</dbReference>
<keyword evidence="4" id="KW-0479">Metal-binding</keyword>
<dbReference type="Gene3D" id="3.20.20.70">
    <property type="entry name" value="Aldolase class I"/>
    <property type="match status" value="1"/>
</dbReference>
<evidence type="ECO:0000256" key="5">
    <source>
        <dbReference type="ARBA" id="ARBA00023004"/>
    </source>
</evidence>
<dbReference type="EMBL" id="BAAABU010000002">
    <property type="protein sequence ID" value="GAA0216856.1"/>
    <property type="molecule type" value="Genomic_DNA"/>
</dbReference>
<evidence type="ECO:0000256" key="2">
    <source>
        <dbReference type="ARBA" id="ARBA00022485"/>
    </source>
</evidence>
<keyword evidence="5" id="KW-0408">Iron</keyword>
<evidence type="ECO:0000256" key="6">
    <source>
        <dbReference type="ARBA" id="ARBA00023014"/>
    </source>
</evidence>
<dbReference type="SFLD" id="SFLDG01063">
    <property type="entry name" value="activating_enzymes__group_1"/>
    <property type="match status" value="1"/>
</dbReference>
<name>A0ABN0TAL2_9PSEU</name>
<gene>
    <name evidence="7" type="ORF">GCM10010492_13360</name>
</gene>
<reference evidence="7 8" key="1">
    <citation type="journal article" date="2019" name="Int. J. Syst. Evol. Microbiol.">
        <title>The Global Catalogue of Microorganisms (GCM) 10K type strain sequencing project: providing services to taxonomists for standard genome sequencing and annotation.</title>
        <authorList>
            <consortium name="The Broad Institute Genomics Platform"/>
            <consortium name="The Broad Institute Genome Sequencing Center for Infectious Disease"/>
            <person name="Wu L."/>
            <person name="Ma J."/>
        </authorList>
    </citation>
    <scope>NUCLEOTIDE SEQUENCE [LARGE SCALE GENOMIC DNA]</scope>
    <source>
        <strain evidence="7 8">JCM 3380</strain>
    </source>
</reference>
<dbReference type="SUPFAM" id="SSF102114">
    <property type="entry name" value="Radical SAM enzymes"/>
    <property type="match status" value="1"/>
</dbReference>
<comment type="caution">
    <text evidence="7">The sequence shown here is derived from an EMBL/GenBank/DDBJ whole genome shotgun (WGS) entry which is preliminary data.</text>
</comment>
<evidence type="ECO:0000313" key="7">
    <source>
        <dbReference type="EMBL" id="GAA0216856.1"/>
    </source>
</evidence>
<dbReference type="Proteomes" id="UP001500416">
    <property type="component" value="Unassembled WGS sequence"/>
</dbReference>
<sequence>MSVLRVSRTHFPVTALGPGARLGVWVQGCSLACKGCMSQDTWSPGGGVDVPVADLVALWREAAGRGADGVTVSGGEPLQQPEALREFLAGVHAERGAADILVYTGYEESELDERRRNAVEFADVLVTGRFDITRPTALIWRGSANQRMVPRTDLGRRRYAQHVDHEPERPPLQVRADGSGIWLIGTPRQGGLAALERGLRASGLPVESATWRLRSPGQSG</sequence>
<dbReference type="InterPro" id="IPR007197">
    <property type="entry name" value="rSAM"/>
</dbReference>
<dbReference type="CDD" id="cd01335">
    <property type="entry name" value="Radical_SAM"/>
    <property type="match status" value="1"/>
</dbReference>
<dbReference type="PANTHER" id="PTHR30352">
    <property type="entry name" value="PYRUVATE FORMATE-LYASE-ACTIVATING ENZYME"/>
    <property type="match status" value="1"/>
</dbReference>
<dbReference type="SFLD" id="SFLDF00299">
    <property type="entry name" value="anaerobic_ribonucleoside-triph"/>
    <property type="match status" value="1"/>
</dbReference>